<evidence type="ECO:0000256" key="3">
    <source>
        <dbReference type="ARBA" id="ARBA00022827"/>
    </source>
</evidence>
<name>A0A9W9F805_9EURO</name>
<organism evidence="7 8">
    <name type="scientific">Penicillium argentinense</name>
    <dbReference type="NCBI Taxonomy" id="1131581"/>
    <lineage>
        <taxon>Eukaryota</taxon>
        <taxon>Fungi</taxon>
        <taxon>Dikarya</taxon>
        <taxon>Ascomycota</taxon>
        <taxon>Pezizomycotina</taxon>
        <taxon>Eurotiomycetes</taxon>
        <taxon>Eurotiomycetidae</taxon>
        <taxon>Eurotiales</taxon>
        <taxon>Aspergillaceae</taxon>
        <taxon>Penicillium</taxon>
    </lineage>
</organism>
<dbReference type="FunFam" id="3.50.50.60:FF:000115">
    <property type="entry name" value="Salicylate hydroxylase, putative"/>
    <property type="match status" value="1"/>
</dbReference>
<dbReference type="InterPro" id="IPR036188">
    <property type="entry name" value="FAD/NAD-bd_sf"/>
</dbReference>
<keyword evidence="8" id="KW-1185">Reference proteome</keyword>
<keyword evidence="4" id="KW-0560">Oxidoreductase</keyword>
<dbReference type="InterPro" id="IPR050493">
    <property type="entry name" value="FAD-dep_Monooxygenase_BioMet"/>
</dbReference>
<evidence type="ECO:0000313" key="7">
    <source>
        <dbReference type="EMBL" id="KAJ5095289.1"/>
    </source>
</evidence>
<dbReference type="PRINTS" id="PR00420">
    <property type="entry name" value="RNGMNOXGNASE"/>
</dbReference>
<dbReference type="Gene3D" id="3.50.50.60">
    <property type="entry name" value="FAD/NAD(P)-binding domain"/>
    <property type="match status" value="1"/>
</dbReference>
<evidence type="ECO:0000256" key="2">
    <source>
        <dbReference type="ARBA" id="ARBA00022630"/>
    </source>
</evidence>
<dbReference type="SUPFAM" id="SSF51905">
    <property type="entry name" value="FAD/NAD(P)-binding domain"/>
    <property type="match status" value="1"/>
</dbReference>
<comment type="caution">
    <text evidence="7">The sequence shown here is derived from an EMBL/GenBank/DDBJ whole genome shotgun (WGS) entry which is preliminary data.</text>
</comment>
<dbReference type="OrthoDB" id="420606at2759"/>
<reference evidence="7" key="1">
    <citation type="submission" date="2022-11" db="EMBL/GenBank/DDBJ databases">
        <authorList>
            <person name="Petersen C."/>
        </authorList>
    </citation>
    <scope>NUCLEOTIDE SEQUENCE</scope>
    <source>
        <strain evidence="7">IBT 30761</strain>
    </source>
</reference>
<dbReference type="GO" id="GO:0004497">
    <property type="term" value="F:monooxygenase activity"/>
    <property type="evidence" value="ECO:0007669"/>
    <property type="project" value="UniProtKB-KW"/>
</dbReference>
<dbReference type="AlphaFoldDB" id="A0A9W9F805"/>
<dbReference type="Proteomes" id="UP001149074">
    <property type="component" value="Unassembled WGS sequence"/>
</dbReference>
<evidence type="ECO:0000256" key="4">
    <source>
        <dbReference type="ARBA" id="ARBA00023002"/>
    </source>
</evidence>
<protein>
    <recommendedName>
        <fullName evidence="6">FAD-binding domain-containing protein</fullName>
    </recommendedName>
</protein>
<keyword evidence="5" id="KW-0503">Monooxygenase</keyword>
<dbReference type="GO" id="GO:0071949">
    <property type="term" value="F:FAD binding"/>
    <property type="evidence" value="ECO:0007669"/>
    <property type="project" value="InterPro"/>
</dbReference>
<dbReference type="GeneID" id="81359052"/>
<dbReference type="SUPFAM" id="SSF54373">
    <property type="entry name" value="FAD-linked reductases, C-terminal domain"/>
    <property type="match status" value="1"/>
</dbReference>
<gene>
    <name evidence="7" type="ORF">N7532_007580</name>
</gene>
<dbReference type="Pfam" id="PF01494">
    <property type="entry name" value="FAD_binding_3"/>
    <property type="match status" value="1"/>
</dbReference>
<dbReference type="RefSeq" id="XP_056473439.1">
    <property type="nucleotide sequence ID" value="XM_056620073.1"/>
</dbReference>
<dbReference type="PANTHER" id="PTHR13789:SF306">
    <property type="entry name" value="HYDROXYLASE, PUTATIVE-RELATED"/>
    <property type="match status" value="1"/>
</dbReference>
<feature type="domain" description="FAD-binding" evidence="6">
    <location>
        <begin position="45"/>
        <end position="419"/>
    </location>
</feature>
<keyword evidence="2" id="KW-0285">Flavoprotein</keyword>
<sequence length="492" mass="54070">MAHDNVDELLGGSSLKTPTYPSNCLAFLNQSAPKPLTNKAKVHLNIIVVGAGLGGLSTAIALASTGHTVTVYEQAPELGEVGAGIQIPSNSTRLLSKLGLDQYLTPHVTEPSQISFRRWESGAVIGLTRLIPDFRDTFGAPYYVIHRANFHSALHARAVELGVVVKLASRVVRYTNDSNPFGETGRAGICLVDGRFVCADLVVASDGVKSIARELVDQSGRPIERTGFAAYRATVDVSKIQADPEISWLLERPALNIWYHTLPPPHYSRNQLTISNDRIGDQRHVMTYTINSGKSFNMVLSHPDNTDPASWDQTTALRDMRREFQGWDSRLQKIISMITNTIKWPLVSGTPLPRWTAGRIVMLGDAAHAMLPYMSQGAAMAVEDAIALSTSLSKLTSTHDLPTALSIFEKARIDRTSKMQEASLLNGKLWHFADGPLQRARDAAMKPEVDGVGFSHSPNQWSDPVTQIWTYGYDAEGAVERAWREYRVKCAL</sequence>
<dbReference type="EMBL" id="JAPQKI010000006">
    <property type="protein sequence ID" value="KAJ5095289.1"/>
    <property type="molecule type" value="Genomic_DNA"/>
</dbReference>
<comment type="similarity">
    <text evidence="1">Belongs to the paxM FAD-dependent monooxygenase family.</text>
</comment>
<dbReference type="PANTHER" id="PTHR13789">
    <property type="entry name" value="MONOOXYGENASE"/>
    <property type="match status" value="1"/>
</dbReference>
<dbReference type="InterPro" id="IPR002938">
    <property type="entry name" value="FAD-bd"/>
</dbReference>
<evidence type="ECO:0000256" key="1">
    <source>
        <dbReference type="ARBA" id="ARBA00007992"/>
    </source>
</evidence>
<evidence type="ECO:0000313" key="8">
    <source>
        <dbReference type="Proteomes" id="UP001149074"/>
    </source>
</evidence>
<evidence type="ECO:0000256" key="5">
    <source>
        <dbReference type="ARBA" id="ARBA00023033"/>
    </source>
</evidence>
<evidence type="ECO:0000259" key="6">
    <source>
        <dbReference type="Pfam" id="PF01494"/>
    </source>
</evidence>
<reference evidence="7" key="2">
    <citation type="journal article" date="2023" name="IMA Fungus">
        <title>Comparative genomic study of the Penicillium genus elucidates a diverse pangenome and 15 lateral gene transfer events.</title>
        <authorList>
            <person name="Petersen C."/>
            <person name="Sorensen T."/>
            <person name="Nielsen M.R."/>
            <person name="Sondergaard T.E."/>
            <person name="Sorensen J.L."/>
            <person name="Fitzpatrick D.A."/>
            <person name="Frisvad J.C."/>
            <person name="Nielsen K.L."/>
        </authorList>
    </citation>
    <scope>NUCLEOTIDE SEQUENCE</scope>
    <source>
        <strain evidence="7">IBT 30761</strain>
    </source>
</reference>
<keyword evidence="3" id="KW-0274">FAD</keyword>
<accession>A0A9W9F805</accession>
<proteinExistence type="inferred from homology"/>